<name>A0ABY4XB97_9SPHN</name>
<protein>
    <submittedName>
        <fullName evidence="2">DUF1345 domain-containing protein</fullName>
    </submittedName>
</protein>
<feature type="transmembrane region" description="Helical" evidence="1">
    <location>
        <begin position="109"/>
        <end position="131"/>
    </location>
</feature>
<feature type="transmembrane region" description="Helical" evidence="1">
    <location>
        <begin position="193"/>
        <end position="217"/>
    </location>
</feature>
<reference evidence="2" key="1">
    <citation type="journal article" date="2022" name="Toxins">
        <title>Genomic Analysis of Sphingopyxis sp. USTB-05 for Biodegrading Cyanobacterial Hepatotoxins.</title>
        <authorList>
            <person name="Liu C."/>
            <person name="Xu Q."/>
            <person name="Zhao Z."/>
            <person name="Zhang H."/>
            <person name="Liu X."/>
            <person name="Yin C."/>
            <person name="Liu Y."/>
            <person name="Yan H."/>
        </authorList>
    </citation>
    <scope>NUCLEOTIDE SEQUENCE</scope>
    <source>
        <strain evidence="2">NBD5</strain>
    </source>
</reference>
<dbReference type="EMBL" id="CP084930">
    <property type="protein sequence ID" value="USI74144.1"/>
    <property type="molecule type" value="Genomic_DNA"/>
</dbReference>
<keyword evidence="1" id="KW-0472">Membrane</keyword>
<dbReference type="Proteomes" id="UP001056937">
    <property type="component" value="Chromosome 1"/>
</dbReference>
<gene>
    <name evidence="2" type="ORF">LHA26_06730</name>
</gene>
<proteinExistence type="predicted"/>
<feature type="transmembrane region" description="Helical" evidence="1">
    <location>
        <begin position="39"/>
        <end position="59"/>
    </location>
</feature>
<evidence type="ECO:0000313" key="3">
    <source>
        <dbReference type="Proteomes" id="UP001056937"/>
    </source>
</evidence>
<organism evidence="2 3">
    <name type="scientific">Sphingomonas morindae</name>
    <dbReference type="NCBI Taxonomy" id="1541170"/>
    <lineage>
        <taxon>Bacteria</taxon>
        <taxon>Pseudomonadati</taxon>
        <taxon>Pseudomonadota</taxon>
        <taxon>Alphaproteobacteria</taxon>
        <taxon>Sphingomonadales</taxon>
        <taxon>Sphingomonadaceae</taxon>
        <taxon>Sphingomonas</taxon>
    </lineage>
</organism>
<sequence>MASPSSLGNRIAPARFLVFFAQLVVLAPLLTPWMGGRHAVMAAFDASAALFLLSLWPLFRDGRPKGMRAHAAANDANRALLLAITVSVTLVILIAIGSELADRHGLRPATITLLIATLACAWLFANTVYALHYAHIYYSQGDTDGDGSEEDLGGLDFPKTQEPGYWDFLYFAFTLGMTFQTSDTQLTTTKMRIVVVFHCLAAFVFNLGVVAFTVNVLGSS</sequence>
<keyword evidence="3" id="KW-1185">Reference proteome</keyword>
<accession>A0ABY4XB97</accession>
<dbReference type="Pfam" id="PF07077">
    <property type="entry name" value="DUF1345"/>
    <property type="match status" value="1"/>
</dbReference>
<dbReference type="InterPro" id="IPR009781">
    <property type="entry name" value="DUF1345"/>
</dbReference>
<keyword evidence="1" id="KW-1133">Transmembrane helix</keyword>
<evidence type="ECO:0000256" key="1">
    <source>
        <dbReference type="SAM" id="Phobius"/>
    </source>
</evidence>
<keyword evidence="1" id="KW-0812">Transmembrane</keyword>
<feature type="transmembrane region" description="Helical" evidence="1">
    <location>
        <begin position="79"/>
        <end position="97"/>
    </location>
</feature>
<evidence type="ECO:0000313" key="2">
    <source>
        <dbReference type="EMBL" id="USI74144.1"/>
    </source>
</evidence>
<feature type="transmembrane region" description="Helical" evidence="1">
    <location>
        <begin position="12"/>
        <end position="33"/>
    </location>
</feature>
<dbReference type="RefSeq" id="WP_252167950.1">
    <property type="nucleotide sequence ID" value="NZ_CP084930.1"/>
</dbReference>